<accession>A0ACB8V109</accession>
<dbReference type="EC" id="1.1.1.270" evidence="1"/>
<sequence>MDEVFILVTGTNSGLGLSICRRLIDEFLSQRPRNQSLNLIFTTRSTRKSNETLAQLQSHLQSKNVSKDDLDRVTLKPEHVDLCDLLSVRALSQRLLTSIPKLDILILNAGIAGFTGINWPRAIFLVMTDLIHSVTWPAGYCLTSMGNLIKKQTSFPDEPELGEVFCANVFGHYMLTHNLMPLLEKCNAPGRVIWTSSLEATRNAFDISDIQALKTPHAYESVKYLTDVLVLTSPLSSTSPWVDTFSSSRKRSTRNSAINSIKPNMYIAHPGICATSIMPLLLPLYYAMMAAFLFARFLGSPWHVISSYRGAIASVWLSLSPQSTIDAAEAAYAALGGGRVKWGSACDRSGREKVVCTEVEGWGFGGVVGAPQLDGDRTRMRKRGAVDLTAEEKIEFEELGRKCWKEMEELRVEWDAILDRAEEEERRPKS</sequence>
<proteinExistence type="predicted"/>
<dbReference type="EMBL" id="JALBCA010000021">
    <property type="protein sequence ID" value="KAI2389861.1"/>
    <property type="molecule type" value="Genomic_DNA"/>
</dbReference>
<gene>
    <name evidence="1" type="primary">ERG27</name>
    <name evidence="1" type="ORF">LOY88_001880</name>
</gene>
<keyword evidence="1" id="KW-0560">Oxidoreductase</keyword>
<protein>
    <submittedName>
        <fullName evidence="1">3-keto-steroid reductase</fullName>
        <ecNumber evidence="1">1.1.1.270</ecNumber>
    </submittedName>
</protein>
<organism evidence="1">
    <name type="scientific">Ophidiomyces ophidiicola</name>
    <dbReference type="NCBI Taxonomy" id="1387563"/>
    <lineage>
        <taxon>Eukaryota</taxon>
        <taxon>Fungi</taxon>
        <taxon>Dikarya</taxon>
        <taxon>Ascomycota</taxon>
        <taxon>Pezizomycotina</taxon>
        <taxon>Eurotiomycetes</taxon>
        <taxon>Eurotiomycetidae</taxon>
        <taxon>Onygenales</taxon>
        <taxon>Onygenaceae</taxon>
        <taxon>Ophidiomyces</taxon>
    </lineage>
</organism>
<comment type="caution">
    <text evidence="1">The sequence shown here is derived from an EMBL/GenBank/DDBJ whole genome shotgun (WGS) entry which is preliminary data.</text>
</comment>
<reference evidence="1" key="1">
    <citation type="journal article" date="2022" name="bioRxiv">
        <title>Population genetic analysis of Ophidiomyces ophidiicola, the causative agent of snake fungal disease, indicates recent introductions to the USA.</title>
        <authorList>
            <person name="Ladner J.T."/>
            <person name="Palmer J.M."/>
            <person name="Ettinger C.L."/>
            <person name="Stajich J.E."/>
            <person name="Farrell T.M."/>
            <person name="Glorioso B.M."/>
            <person name="Lawson B."/>
            <person name="Price S.J."/>
            <person name="Stengle A.G."/>
            <person name="Grear D.A."/>
            <person name="Lorch J.M."/>
        </authorList>
    </citation>
    <scope>NUCLEOTIDE SEQUENCE</scope>
    <source>
        <strain evidence="1">NWHC 24266-5</strain>
    </source>
</reference>
<name>A0ACB8V109_9EURO</name>
<evidence type="ECO:0000313" key="1">
    <source>
        <dbReference type="EMBL" id="KAI2389861.1"/>
    </source>
</evidence>